<protein>
    <submittedName>
        <fullName evidence="1">Uncharacterized protein</fullName>
    </submittedName>
</protein>
<reference evidence="2" key="1">
    <citation type="submission" date="2013-10" db="EMBL/GenBank/DDBJ databases">
        <title>Genome sequencing of Onchocerca volvulus.</title>
        <authorList>
            <person name="Cotton J."/>
            <person name="Tsai J."/>
            <person name="Stanley E."/>
            <person name="Tracey A."/>
            <person name="Holroyd N."/>
            <person name="Lustigman S."/>
            <person name="Berriman M."/>
        </authorList>
    </citation>
    <scope>NUCLEOTIDE SEQUENCE</scope>
</reference>
<sequence>MKLSVFAVTRDKASCNEPINPNELVNHNDGLFIHNILQSHRNDDRILYQTYSKEFQYCEP</sequence>
<dbReference type="Proteomes" id="UP000024404">
    <property type="component" value="Unassembled WGS sequence"/>
</dbReference>
<keyword evidence="2" id="KW-1185">Reference proteome</keyword>
<name>A0A8R1XX15_ONCVO</name>
<dbReference type="EnsemblMetazoa" id="OVOC6069.1">
    <property type="protein sequence ID" value="OVOC6069.1"/>
    <property type="gene ID" value="WBGene00242878"/>
</dbReference>
<proteinExistence type="predicted"/>
<organism evidence="1 2">
    <name type="scientific">Onchocerca volvulus</name>
    <dbReference type="NCBI Taxonomy" id="6282"/>
    <lineage>
        <taxon>Eukaryota</taxon>
        <taxon>Metazoa</taxon>
        <taxon>Ecdysozoa</taxon>
        <taxon>Nematoda</taxon>
        <taxon>Chromadorea</taxon>
        <taxon>Rhabditida</taxon>
        <taxon>Spirurina</taxon>
        <taxon>Spiruromorpha</taxon>
        <taxon>Filarioidea</taxon>
        <taxon>Onchocercidae</taxon>
        <taxon>Onchocerca</taxon>
    </lineage>
</organism>
<dbReference type="EMBL" id="CMVM020000169">
    <property type="status" value="NOT_ANNOTATED_CDS"/>
    <property type="molecule type" value="Genomic_DNA"/>
</dbReference>
<evidence type="ECO:0000313" key="2">
    <source>
        <dbReference type="Proteomes" id="UP000024404"/>
    </source>
</evidence>
<reference evidence="1" key="2">
    <citation type="submission" date="2022-06" db="UniProtKB">
        <authorList>
            <consortium name="EnsemblMetazoa"/>
        </authorList>
    </citation>
    <scope>IDENTIFICATION</scope>
</reference>
<accession>A0A8R1XX15</accession>
<dbReference type="AlphaFoldDB" id="A0A8R1XX15"/>
<evidence type="ECO:0000313" key="1">
    <source>
        <dbReference type="EnsemblMetazoa" id="OVOC6069.1"/>
    </source>
</evidence>